<proteinExistence type="predicted"/>
<reference evidence="1" key="1">
    <citation type="journal article" date="2021" name="Open Biol.">
        <title>Shared evolutionary footprints suggest mitochondrial oxidative damage underlies multiple complex I losses in fungi.</title>
        <authorList>
            <person name="Schikora-Tamarit M.A."/>
            <person name="Marcet-Houben M."/>
            <person name="Nosek J."/>
            <person name="Gabaldon T."/>
        </authorList>
    </citation>
    <scope>NUCLEOTIDE SEQUENCE</scope>
    <source>
        <strain evidence="1">CBS2887</strain>
    </source>
</reference>
<keyword evidence="2" id="KW-1185">Reference proteome</keyword>
<reference evidence="1" key="2">
    <citation type="submission" date="2021-01" db="EMBL/GenBank/DDBJ databases">
        <authorList>
            <person name="Schikora-Tamarit M.A."/>
        </authorList>
    </citation>
    <scope>NUCLEOTIDE SEQUENCE</scope>
    <source>
        <strain evidence="1">CBS2887</strain>
    </source>
</reference>
<gene>
    <name evidence="1" type="ORF">WICPIJ_000930</name>
</gene>
<dbReference type="Proteomes" id="UP000774326">
    <property type="component" value="Unassembled WGS sequence"/>
</dbReference>
<organism evidence="1 2">
    <name type="scientific">Wickerhamomyces pijperi</name>
    <name type="common">Yeast</name>
    <name type="synonym">Pichia pijperi</name>
    <dbReference type="NCBI Taxonomy" id="599730"/>
    <lineage>
        <taxon>Eukaryota</taxon>
        <taxon>Fungi</taxon>
        <taxon>Dikarya</taxon>
        <taxon>Ascomycota</taxon>
        <taxon>Saccharomycotina</taxon>
        <taxon>Saccharomycetes</taxon>
        <taxon>Phaffomycetales</taxon>
        <taxon>Wickerhamomycetaceae</taxon>
        <taxon>Wickerhamomyces</taxon>
    </lineage>
</organism>
<sequence length="90" mass="10329">MLVLSKILEMFPLSTSHLFKNLTPFDTEILQVDDFRAVRLVIDDFGENGTFKSWKERPKDLLGLSHCGLIGLFFGIELFDFTVNLRFGCN</sequence>
<comment type="caution">
    <text evidence="1">The sequence shown here is derived from an EMBL/GenBank/DDBJ whole genome shotgun (WGS) entry which is preliminary data.</text>
</comment>
<name>A0A9P8QBW0_WICPI</name>
<dbReference type="EMBL" id="JAEUBG010000529">
    <property type="protein sequence ID" value="KAH3688088.1"/>
    <property type="molecule type" value="Genomic_DNA"/>
</dbReference>
<evidence type="ECO:0000313" key="1">
    <source>
        <dbReference type="EMBL" id="KAH3688088.1"/>
    </source>
</evidence>
<dbReference type="AlphaFoldDB" id="A0A9P8QBW0"/>
<evidence type="ECO:0000313" key="2">
    <source>
        <dbReference type="Proteomes" id="UP000774326"/>
    </source>
</evidence>
<accession>A0A9P8QBW0</accession>
<protein>
    <submittedName>
        <fullName evidence="1">Uncharacterized protein</fullName>
    </submittedName>
</protein>